<evidence type="ECO:0000256" key="5">
    <source>
        <dbReference type="ARBA" id="ARBA00022597"/>
    </source>
</evidence>
<evidence type="ECO:0000256" key="4">
    <source>
        <dbReference type="ARBA" id="ARBA00022519"/>
    </source>
</evidence>
<evidence type="ECO:0000256" key="9">
    <source>
        <dbReference type="ARBA" id="ARBA00035611"/>
    </source>
</evidence>
<feature type="transmembrane region" description="Helical" evidence="11">
    <location>
        <begin position="45"/>
        <end position="67"/>
    </location>
</feature>
<dbReference type="EMBL" id="JAPOHA010000005">
    <property type="protein sequence ID" value="MCY1713956.1"/>
    <property type="molecule type" value="Genomic_DNA"/>
</dbReference>
<evidence type="ECO:0000256" key="11">
    <source>
        <dbReference type="SAM" id="Phobius"/>
    </source>
</evidence>
<dbReference type="RefSeq" id="WP_268058000.1">
    <property type="nucleotide sequence ID" value="NZ_JAPOHA010000005.1"/>
</dbReference>
<evidence type="ECO:0000256" key="3">
    <source>
        <dbReference type="ARBA" id="ARBA00022475"/>
    </source>
</evidence>
<feature type="transmembrane region" description="Helical" evidence="11">
    <location>
        <begin position="284"/>
        <end position="302"/>
    </location>
</feature>
<keyword evidence="4" id="KW-0997">Cell inner membrane</keyword>
<feature type="transmembrane region" description="Helical" evidence="11">
    <location>
        <begin position="74"/>
        <end position="92"/>
    </location>
</feature>
<dbReference type="NCBIfam" id="NF040906">
    <property type="entry name" value="GguB"/>
    <property type="match status" value="1"/>
</dbReference>
<keyword evidence="3" id="KW-1003">Cell membrane</keyword>
<comment type="subcellular location">
    <subcellularLocation>
        <location evidence="1">Cell membrane</location>
        <topology evidence="1">Multi-pass membrane protein</topology>
    </subcellularLocation>
</comment>
<evidence type="ECO:0000313" key="12">
    <source>
        <dbReference type="EMBL" id="MCY1713956.1"/>
    </source>
</evidence>
<evidence type="ECO:0000256" key="6">
    <source>
        <dbReference type="ARBA" id="ARBA00022692"/>
    </source>
</evidence>
<dbReference type="InterPro" id="IPR001851">
    <property type="entry name" value="ABC_transp_permease"/>
</dbReference>
<evidence type="ECO:0000256" key="1">
    <source>
        <dbReference type="ARBA" id="ARBA00004651"/>
    </source>
</evidence>
<dbReference type="PANTHER" id="PTHR32196">
    <property type="entry name" value="ABC TRANSPORTER PERMEASE PROTEIN YPHD-RELATED-RELATED"/>
    <property type="match status" value="1"/>
</dbReference>
<feature type="transmembrane region" description="Helical" evidence="11">
    <location>
        <begin position="213"/>
        <end position="231"/>
    </location>
</feature>
<feature type="transmembrane region" description="Helical" evidence="11">
    <location>
        <begin position="98"/>
        <end position="118"/>
    </location>
</feature>
<comment type="caution">
    <text evidence="12">The sequence shown here is derived from an EMBL/GenBank/DDBJ whole genome shotgun (WGS) entry which is preliminary data.</text>
</comment>
<keyword evidence="6 11" id="KW-0812">Transmembrane</keyword>
<name>A0ABT4BSS8_9FIRM</name>
<protein>
    <recommendedName>
        <fullName evidence="10">Xylose transport system permease protein XylH</fullName>
    </recommendedName>
</protein>
<feature type="transmembrane region" description="Helical" evidence="11">
    <location>
        <begin position="237"/>
        <end position="254"/>
    </location>
</feature>
<evidence type="ECO:0000256" key="10">
    <source>
        <dbReference type="ARBA" id="ARBA00035686"/>
    </source>
</evidence>
<comment type="function">
    <text evidence="9">Part of the binding-protein-dependent transport system for D-xylose. Probably responsible for the translocation of the substrate across the membrane.</text>
</comment>
<evidence type="ECO:0000313" key="13">
    <source>
        <dbReference type="Proteomes" id="UP001082703"/>
    </source>
</evidence>
<evidence type="ECO:0000256" key="8">
    <source>
        <dbReference type="ARBA" id="ARBA00023136"/>
    </source>
</evidence>
<evidence type="ECO:0000256" key="7">
    <source>
        <dbReference type="ARBA" id="ARBA00022989"/>
    </source>
</evidence>
<reference evidence="12 13" key="1">
    <citation type="submission" date="2022-11" db="EMBL/GenBank/DDBJ databases">
        <authorList>
            <person name="Caiyu Z."/>
        </authorList>
    </citation>
    <scope>NUCLEOTIDE SEQUENCE [LARGE SCALE GENOMIC DNA]</scope>
    <source>
        <strain evidence="12 13">YR-4</strain>
    </source>
</reference>
<dbReference type="CDD" id="cd06579">
    <property type="entry name" value="TM_PBP1_transp_AraH_like"/>
    <property type="match status" value="1"/>
</dbReference>
<dbReference type="Proteomes" id="UP001082703">
    <property type="component" value="Unassembled WGS sequence"/>
</dbReference>
<organism evidence="12 13">
    <name type="scientific">Caproiciproducens galactitolivorans</name>
    <dbReference type="NCBI Taxonomy" id="642589"/>
    <lineage>
        <taxon>Bacteria</taxon>
        <taxon>Bacillati</taxon>
        <taxon>Bacillota</taxon>
        <taxon>Clostridia</taxon>
        <taxon>Eubacteriales</taxon>
        <taxon>Acutalibacteraceae</taxon>
        <taxon>Caproiciproducens</taxon>
    </lineage>
</organism>
<keyword evidence="7 11" id="KW-1133">Transmembrane helix</keyword>
<accession>A0ABT4BSS8</accession>
<gene>
    <name evidence="12" type="primary">gguB</name>
    <name evidence="12" type="ORF">OUY18_06780</name>
</gene>
<keyword evidence="8 11" id="KW-0472">Membrane</keyword>
<proteinExistence type="predicted"/>
<feature type="transmembrane region" description="Helical" evidence="11">
    <location>
        <begin position="125"/>
        <end position="146"/>
    </location>
</feature>
<dbReference type="Pfam" id="PF02653">
    <property type="entry name" value="BPD_transp_2"/>
    <property type="match status" value="1"/>
</dbReference>
<keyword evidence="13" id="KW-1185">Reference proteome</keyword>
<evidence type="ECO:0000256" key="2">
    <source>
        <dbReference type="ARBA" id="ARBA00022448"/>
    </source>
</evidence>
<sequence length="392" mass="41274">MANLTEKSKKSSLNIRQYSMLVALVVIMALFQVLTNGILLKPQNVTNLILQNSYVIVLAVGMLLCIVSSGAIDLSVGSVVAFIGALLGVMIVQHGMNVWLAIVIALLVGALIGVWQGFWIAYVRIPAFIVTLAGMMIFRGLTQYVLQGMTLTPFPKEFLAITSGFLPNIGGGELNLTAFLLGAACIVIYILSEIKKLQSKKKRGFSLPSAGAFWGKIVLVAAAIALFTIWLAFYKGIPILLVILLILVVVYSFYTSKTVPGRHLYAMGGNEKAAVLSGINTKKALFYTFVNMGVLAALGGIVFTSRLQAATPTAGQGFEMDAIAACYIGGASAMGGSGTIVGAVIGALVMGVLNNGLSIMGVGSDITQTIKGLVLLAAVIFDVVSKKKAEQA</sequence>
<feature type="transmembrane region" description="Helical" evidence="11">
    <location>
        <begin position="174"/>
        <end position="192"/>
    </location>
</feature>
<dbReference type="PANTHER" id="PTHR32196:SF32">
    <property type="entry name" value="XYLOSE TRANSPORT SYSTEM PERMEASE PROTEIN XYLH"/>
    <property type="match status" value="1"/>
</dbReference>
<keyword evidence="2" id="KW-0813">Transport</keyword>
<feature type="transmembrane region" description="Helical" evidence="11">
    <location>
        <begin position="322"/>
        <end position="350"/>
    </location>
</feature>
<feature type="transmembrane region" description="Helical" evidence="11">
    <location>
        <begin position="21"/>
        <end position="39"/>
    </location>
</feature>
<keyword evidence="5" id="KW-0762">Sugar transport</keyword>